<feature type="region of interest" description="Disordered" evidence="1">
    <location>
        <begin position="240"/>
        <end position="264"/>
    </location>
</feature>
<name>A0ABQ8IFA5_9ROSI</name>
<reference evidence="2 3" key="1">
    <citation type="submission" date="2021-02" db="EMBL/GenBank/DDBJ databases">
        <title>Plant Genome Project.</title>
        <authorList>
            <person name="Zhang R.-G."/>
        </authorList>
    </citation>
    <scope>NUCLEOTIDE SEQUENCE [LARGE SCALE GENOMIC DNA]</scope>
    <source>
        <tissue evidence="2">Leaves</tissue>
    </source>
</reference>
<evidence type="ECO:0000256" key="1">
    <source>
        <dbReference type="SAM" id="MobiDB-lite"/>
    </source>
</evidence>
<dbReference type="Pfam" id="PF04450">
    <property type="entry name" value="BSP"/>
    <property type="match status" value="1"/>
</dbReference>
<keyword evidence="3" id="KW-1185">Reference proteome</keyword>
<dbReference type="InterPro" id="IPR007541">
    <property type="entry name" value="Uncharacterised_BSP"/>
</dbReference>
<dbReference type="PANTHER" id="PTHR33321">
    <property type="match status" value="1"/>
</dbReference>
<accession>A0ABQ8IFA5</accession>
<dbReference type="PANTHER" id="PTHR33321:SF12">
    <property type="entry name" value="PLANT BASIC SECRETORY PROTEIN (BSP) FAMILY PROTEIN"/>
    <property type="match status" value="1"/>
</dbReference>
<comment type="caution">
    <text evidence="2">The sequence shown here is derived from an EMBL/GenBank/DDBJ whole genome shotgun (WGS) entry which is preliminary data.</text>
</comment>
<protein>
    <recommendedName>
        <fullName evidence="4">Plant basic secretory protein (BSP) family protein</fullName>
    </recommendedName>
</protein>
<dbReference type="EMBL" id="JAFEMO010000002">
    <property type="protein sequence ID" value="KAH7575342.1"/>
    <property type="molecule type" value="Genomic_DNA"/>
</dbReference>
<evidence type="ECO:0000313" key="2">
    <source>
        <dbReference type="EMBL" id="KAH7575342.1"/>
    </source>
</evidence>
<proteinExistence type="predicted"/>
<evidence type="ECO:0008006" key="4">
    <source>
        <dbReference type="Google" id="ProtNLM"/>
    </source>
</evidence>
<organism evidence="2 3">
    <name type="scientific">Xanthoceras sorbifolium</name>
    <dbReference type="NCBI Taxonomy" id="99658"/>
    <lineage>
        <taxon>Eukaryota</taxon>
        <taxon>Viridiplantae</taxon>
        <taxon>Streptophyta</taxon>
        <taxon>Embryophyta</taxon>
        <taxon>Tracheophyta</taxon>
        <taxon>Spermatophyta</taxon>
        <taxon>Magnoliopsida</taxon>
        <taxon>eudicotyledons</taxon>
        <taxon>Gunneridae</taxon>
        <taxon>Pentapetalae</taxon>
        <taxon>rosids</taxon>
        <taxon>malvids</taxon>
        <taxon>Sapindales</taxon>
        <taxon>Sapindaceae</taxon>
        <taxon>Xanthoceroideae</taxon>
        <taxon>Xanthoceras</taxon>
    </lineage>
</organism>
<sequence>MEVVPGPSELKYGAWLKASPHVRPRVFSFRTFNTNRESSDNVFQEAKNVYGEFSIDNHANSGKKSSSSEEIPAVIPVKQVLIGVQGAVCNSKVLSNPVGLESVRTENILEGGIVPFSCVGSNTILSVEDCGEVAETIAVKEVDIDKDVGKGFVQSLVRDEDFVLGNSIANGPDCGLVSLDIKPEDLMEVKVGVIDFGEAQTSLKKVSKRWKRIVRSPIQKNLVGLPSPIKKFFTARARNRHYSRSPKQKFPDKPSDVGASSGLEAGKKGKRKILRPLKRLTEKQFKFEAFWLKDASCGEVVRKAWVAGVGDFSPGSINLKLSSCALHLESWSRATYGSLKKSITSKQKEIDLILSGPQDDALALNVWNDRNLLVHSKKVRSAEEIVSSASFLLQDFQHSMDSLAAVPLVKFVALAVSSIHVDAVEYVVSNQAETTPGGIKFNNQIGAGYAQQTMDAATQLIWGLFEQTTAADRKDYTQVPLVIVENIVFNGQSVPAVTGNNEIQVSADYINSYGGDVKQEFTGIIYHEMTHVWQWNGGGQAPGGLIEGIADFVRLKANYPANGWAQPGAGTKWDEGYSVTARFLEYCDGLRNGFVAQLNKKMRDSYNDNFFMDLLGKSVNQLWNEYKAQYGN</sequence>
<evidence type="ECO:0000313" key="3">
    <source>
        <dbReference type="Proteomes" id="UP000827721"/>
    </source>
</evidence>
<dbReference type="Proteomes" id="UP000827721">
    <property type="component" value="Unassembled WGS sequence"/>
</dbReference>
<gene>
    <name evidence="2" type="ORF">JRO89_XS02G0086700</name>
</gene>